<dbReference type="AlphaFoldDB" id="A0A921FQI5"/>
<dbReference type="RefSeq" id="WP_303908736.1">
    <property type="nucleotide sequence ID" value="NZ_DYXC01000161.1"/>
</dbReference>
<feature type="transmembrane region" description="Helical" evidence="1">
    <location>
        <begin position="55"/>
        <end position="78"/>
    </location>
</feature>
<gene>
    <name evidence="2" type="ORF">K8V32_13885</name>
</gene>
<sequence>MRTRNVLAMTTGTFFVHLGVILESLGRTAAVRASFAADGGMVQAWTPFAALESALVLAGGIAVAVGVAAWTTVVLSAIPVRQHALNASVSA</sequence>
<keyword evidence="1" id="KW-1133">Transmembrane helix</keyword>
<dbReference type="EMBL" id="DYXC01000161">
    <property type="protein sequence ID" value="HJF15856.1"/>
    <property type="molecule type" value="Genomic_DNA"/>
</dbReference>
<accession>A0A921FQI5</accession>
<keyword evidence="1" id="KW-0472">Membrane</keyword>
<evidence type="ECO:0000256" key="1">
    <source>
        <dbReference type="SAM" id="Phobius"/>
    </source>
</evidence>
<keyword evidence="1" id="KW-0812">Transmembrane</keyword>
<proteinExistence type="predicted"/>
<evidence type="ECO:0000313" key="3">
    <source>
        <dbReference type="Proteomes" id="UP000703315"/>
    </source>
</evidence>
<reference evidence="2" key="2">
    <citation type="submission" date="2021-09" db="EMBL/GenBank/DDBJ databases">
        <authorList>
            <person name="Gilroy R."/>
        </authorList>
    </citation>
    <scope>NUCLEOTIDE SEQUENCE</scope>
    <source>
        <strain evidence="2">ChiHjej13B12-14962</strain>
    </source>
</reference>
<reference evidence="2" key="1">
    <citation type="journal article" date="2021" name="PeerJ">
        <title>Extensive microbial diversity within the chicken gut microbiome revealed by metagenomics and culture.</title>
        <authorList>
            <person name="Gilroy R."/>
            <person name="Ravi A."/>
            <person name="Getino M."/>
            <person name="Pursley I."/>
            <person name="Horton D.L."/>
            <person name="Alikhan N.F."/>
            <person name="Baker D."/>
            <person name="Gharbi K."/>
            <person name="Hall N."/>
            <person name="Watson M."/>
            <person name="Adriaenssens E.M."/>
            <person name="Foster-Nyarko E."/>
            <person name="Jarju S."/>
            <person name="Secka A."/>
            <person name="Antonio M."/>
            <person name="Oren A."/>
            <person name="Chaudhuri R.R."/>
            <person name="La Ragione R."/>
            <person name="Hildebrand F."/>
            <person name="Pallen M.J."/>
        </authorList>
    </citation>
    <scope>NUCLEOTIDE SEQUENCE</scope>
    <source>
        <strain evidence="2">ChiHjej13B12-14962</strain>
    </source>
</reference>
<name>A0A921FQI5_9MICC</name>
<evidence type="ECO:0000313" key="2">
    <source>
        <dbReference type="EMBL" id="HJF15856.1"/>
    </source>
</evidence>
<protein>
    <submittedName>
        <fullName evidence="2">Uncharacterized protein</fullName>
    </submittedName>
</protein>
<organism evidence="2 3">
    <name type="scientific">Enteractinococcus helveticum</name>
    <dbReference type="NCBI Taxonomy" id="1837282"/>
    <lineage>
        <taxon>Bacteria</taxon>
        <taxon>Bacillati</taxon>
        <taxon>Actinomycetota</taxon>
        <taxon>Actinomycetes</taxon>
        <taxon>Micrococcales</taxon>
        <taxon>Micrococcaceae</taxon>
    </lineage>
</organism>
<dbReference type="Proteomes" id="UP000703315">
    <property type="component" value="Unassembled WGS sequence"/>
</dbReference>
<comment type="caution">
    <text evidence="2">The sequence shown here is derived from an EMBL/GenBank/DDBJ whole genome shotgun (WGS) entry which is preliminary data.</text>
</comment>